<dbReference type="AlphaFoldDB" id="A0A2S4WG57"/>
<keyword evidence="2" id="KW-1185">Reference proteome</keyword>
<dbReference type="EMBL" id="PKSM01000029">
    <property type="protein sequence ID" value="POW20721.1"/>
    <property type="molecule type" value="Genomic_DNA"/>
</dbReference>
<dbReference type="VEuPathDB" id="FungiDB:PSHT_03167"/>
<accession>A0A2S4WG57</accession>
<protein>
    <submittedName>
        <fullName evidence="1">Uncharacterized protein</fullName>
    </submittedName>
</protein>
<evidence type="ECO:0000313" key="2">
    <source>
        <dbReference type="Proteomes" id="UP000238274"/>
    </source>
</evidence>
<sequence>MACTESANLPQHPGPYKEFDFSVFSIRMCKSSLNLLPGILLIVCLHEFKTIFFYSMASEYPTTNAASLNGSSWT</sequence>
<name>A0A2S4WG57_9BASI</name>
<reference evidence="2" key="2">
    <citation type="journal article" date="2018" name="BMC Genomics">
        <title>Genomic insights into host adaptation between the wheat stripe rust pathogen (Puccinia striiformis f. sp. tritici) and the barley stripe rust pathogen (Puccinia striiformis f. sp. hordei).</title>
        <authorList>
            <person name="Xia C."/>
            <person name="Wang M."/>
            <person name="Yin C."/>
            <person name="Cornejo O.E."/>
            <person name="Hulbert S.H."/>
            <person name="Chen X."/>
        </authorList>
    </citation>
    <scope>NUCLEOTIDE SEQUENCE [LARGE SCALE GENOMIC DNA]</scope>
    <source>
        <strain evidence="2">93TX-2</strain>
    </source>
</reference>
<comment type="caution">
    <text evidence="1">The sequence shown here is derived from an EMBL/GenBank/DDBJ whole genome shotgun (WGS) entry which is preliminary data.</text>
</comment>
<reference evidence="2" key="3">
    <citation type="journal article" date="2018" name="Mol. Plant Microbe Interact.">
        <title>Genome sequence resources for the wheat stripe rust pathogen (Puccinia striiformis f. sp. tritici) and the barley stripe rust pathogen (Puccinia striiformis f. sp. hordei).</title>
        <authorList>
            <person name="Xia C."/>
            <person name="Wang M."/>
            <person name="Yin C."/>
            <person name="Cornejo O.E."/>
            <person name="Hulbert S.H."/>
            <person name="Chen X."/>
        </authorList>
    </citation>
    <scope>NUCLEOTIDE SEQUENCE [LARGE SCALE GENOMIC DNA]</scope>
    <source>
        <strain evidence="2">93TX-2</strain>
    </source>
</reference>
<dbReference type="Proteomes" id="UP000238274">
    <property type="component" value="Unassembled WGS sequence"/>
</dbReference>
<reference evidence="1 2" key="1">
    <citation type="submission" date="2017-12" db="EMBL/GenBank/DDBJ databases">
        <title>Gene loss provides genomic basis for host adaptation in cereal stripe rust fungi.</title>
        <authorList>
            <person name="Xia C."/>
        </authorList>
    </citation>
    <scope>NUCLEOTIDE SEQUENCE [LARGE SCALE GENOMIC DNA]</scope>
    <source>
        <strain evidence="1 2">93TX-2</strain>
    </source>
</reference>
<gene>
    <name evidence="1" type="ORF">PSHT_03167</name>
</gene>
<proteinExistence type="predicted"/>
<organism evidence="1 2">
    <name type="scientific">Puccinia striiformis</name>
    <dbReference type="NCBI Taxonomy" id="27350"/>
    <lineage>
        <taxon>Eukaryota</taxon>
        <taxon>Fungi</taxon>
        <taxon>Dikarya</taxon>
        <taxon>Basidiomycota</taxon>
        <taxon>Pucciniomycotina</taxon>
        <taxon>Pucciniomycetes</taxon>
        <taxon>Pucciniales</taxon>
        <taxon>Pucciniaceae</taxon>
        <taxon>Puccinia</taxon>
    </lineage>
</organism>
<evidence type="ECO:0000313" key="1">
    <source>
        <dbReference type="EMBL" id="POW20721.1"/>
    </source>
</evidence>